<evidence type="ECO:0000256" key="2">
    <source>
        <dbReference type="SAM" id="MobiDB-lite"/>
    </source>
</evidence>
<protein>
    <recommendedName>
        <fullName evidence="3">Transcription factor Iwr1 domain-containing protein</fullName>
    </recommendedName>
</protein>
<dbReference type="GeneID" id="89937658"/>
<evidence type="ECO:0000256" key="1">
    <source>
        <dbReference type="ARBA" id="ARBA00010218"/>
    </source>
</evidence>
<name>A0AAN6TGK6_9PEZI</name>
<feature type="region of interest" description="Disordered" evidence="2">
    <location>
        <begin position="374"/>
        <end position="399"/>
    </location>
</feature>
<proteinExistence type="inferred from homology"/>
<feature type="domain" description="Transcription factor Iwr1" evidence="3">
    <location>
        <begin position="324"/>
        <end position="396"/>
    </location>
</feature>
<evidence type="ECO:0000259" key="3">
    <source>
        <dbReference type="Pfam" id="PF08574"/>
    </source>
</evidence>
<evidence type="ECO:0000313" key="5">
    <source>
        <dbReference type="Proteomes" id="UP001302812"/>
    </source>
</evidence>
<evidence type="ECO:0000313" key="4">
    <source>
        <dbReference type="EMBL" id="KAK4114071.1"/>
    </source>
</evidence>
<feature type="compositionally biased region" description="Polar residues" evidence="2">
    <location>
        <begin position="177"/>
        <end position="211"/>
    </location>
</feature>
<dbReference type="EMBL" id="MU853337">
    <property type="protein sequence ID" value="KAK4114071.1"/>
    <property type="molecule type" value="Genomic_DNA"/>
</dbReference>
<organism evidence="4 5">
    <name type="scientific">Canariomyces notabilis</name>
    <dbReference type="NCBI Taxonomy" id="2074819"/>
    <lineage>
        <taxon>Eukaryota</taxon>
        <taxon>Fungi</taxon>
        <taxon>Dikarya</taxon>
        <taxon>Ascomycota</taxon>
        <taxon>Pezizomycotina</taxon>
        <taxon>Sordariomycetes</taxon>
        <taxon>Sordariomycetidae</taxon>
        <taxon>Sordariales</taxon>
        <taxon>Chaetomiaceae</taxon>
        <taxon>Canariomyces</taxon>
    </lineage>
</organism>
<feature type="region of interest" description="Disordered" evidence="2">
    <location>
        <begin position="45"/>
        <end position="79"/>
    </location>
</feature>
<feature type="region of interest" description="Disordered" evidence="2">
    <location>
        <begin position="129"/>
        <end position="236"/>
    </location>
</feature>
<feature type="compositionally biased region" description="Basic and acidic residues" evidence="2">
    <location>
        <begin position="155"/>
        <end position="172"/>
    </location>
</feature>
<dbReference type="Proteomes" id="UP001302812">
    <property type="component" value="Unassembled WGS sequence"/>
</dbReference>
<reference evidence="4" key="2">
    <citation type="submission" date="2023-05" db="EMBL/GenBank/DDBJ databases">
        <authorList>
            <consortium name="Lawrence Berkeley National Laboratory"/>
            <person name="Steindorff A."/>
            <person name="Hensen N."/>
            <person name="Bonometti L."/>
            <person name="Westerberg I."/>
            <person name="Brannstrom I.O."/>
            <person name="Guillou S."/>
            <person name="Cros-Aarteil S."/>
            <person name="Calhoun S."/>
            <person name="Haridas S."/>
            <person name="Kuo A."/>
            <person name="Mondo S."/>
            <person name="Pangilinan J."/>
            <person name="Riley R."/>
            <person name="Labutti K."/>
            <person name="Andreopoulos B."/>
            <person name="Lipzen A."/>
            <person name="Chen C."/>
            <person name="Yanf M."/>
            <person name="Daum C."/>
            <person name="Ng V."/>
            <person name="Clum A."/>
            <person name="Ohm R."/>
            <person name="Martin F."/>
            <person name="Silar P."/>
            <person name="Natvig D."/>
            <person name="Lalanne C."/>
            <person name="Gautier V."/>
            <person name="Ament-Velasquez S.L."/>
            <person name="Kruys A."/>
            <person name="Hutchinson M.I."/>
            <person name="Powell A.J."/>
            <person name="Barry K."/>
            <person name="Miller A.N."/>
            <person name="Grigoriev I.V."/>
            <person name="Debuchy R."/>
            <person name="Gladieux P."/>
            <person name="Thoren M.H."/>
            <person name="Johannesson H."/>
        </authorList>
    </citation>
    <scope>NUCLEOTIDE SEQUENCE</scope>
    <source>
        <strain evidence="4">CBS 508.74</strain>
    </source>
</reference>
<reference evidence="4" key="1">
    <citation type="journal article" date="2023" name="Mol. Phylogenet. Evol.">
        <title>Genome-scale phylogeny and comparative genomics of the fungal order Sordariales.</title>
        <authorList>
            <person name="Hensen N."/>
            <person name="Bonometti L."/>
            <person name="Westerberg I."/>
            <person name="Brannstrom I.O."/>
            <person name="Guillou S."/>
            <person name="Cros-Aarteil S."/>
            <person name="Calhoun S."/>
            <person name="Haridas S."/>
            <person name="Kuo A."/>
            <person name="Mondo S."/>
            <person name="Pangilinan J."/>
            <person name="Riley R."/>
            <person name="LaButti K."/>
            <person name="Andreopoulos B."/>
            <person name="Lipzen A."/>
            <person name="Chen C."/>
            <person name="Yan M."/>
            <person name="Daum C."/>
            <person name="Ng V."/>
            <person name="Clum A."/>
            <person name="Steindorff A."/>
            <person name="Ohm R.A."/>
            <person name="Martin F."/>
            <person name="Silar P."/>
            <person name="Natvig D.O."/>
            <person name="Lalanne C."/>
            <person name="Gautier V."/>
            <person name="Ament-Velasquez S.L."/>
            <person name="Kruys A."/>
            <person name="Hutchinson M.I."/>
            <person name="Powell A.J."/>
            <person name="Barry K."/>
            <person name="Miller A.N."/>
            <person name="Grigoriev I.V."/>
            <person name="Debuchy R."/>
            <person name="Gladieux P."/>
            <person name="Hiltunen Thoren M."/>
            <person name="Johannesson H."/>
        </authorList>
    </citation>
    <scope>NUCLEOTIDE SEQUENCE</scope>
    <source>
        <strain evidence="4">CBS 508.74</strain>
    </source>
</reference>
<dbReference type="GO" id="GO:0005737">
    <property type="term" value="C:cytoplasm"/>
    <property type="evidence" value="ECO:0007669"/>
    <property type="project" value="TreeGrafter"/>
</dbReference>
<comment type="similarity">
    <text evidence="1">Belongs to the IWR1/SLC7A6OS family.</text>
</comment>
<dbReference type="InterPro" id="IPR013883">
    <property type="entry name" value="TF_Iwr1_dom"/>
</dbReference>
<feature type="region of interest" description="Disordered" evidence="2">
    <location>
        <begin position="266"/>
        <end position="285"/>
    </location>
</feature>
<comment type="caution">
    <text evidence="4">The sequence shown here is derived from an EMBL/GenBank/DDBJ whole genome shotgun (WGS) entry which is preliminary data.</text>
</comment>
<accession>A0AAN6TGK6</accession>
<dbReference type="AlphaFoldDB" id="A0AAN6TGK6"/>
<gene>
    <name evidence="4" type="ORF">N656DRAFT_767102</name>
</gene>
<dbReference type="InterPro" id="IPR040150">
    <property type="entry name" value="Iwr1"/>
</dbReference>
<keyword evidence="5" id="KW-1185">Reference proteome</keyword>
<dbReference type="RefSeq" id="XP_064671641.1">
    <property type="nucleotide sequence ID" value="XM_064813533.1"/>
</dbReference>
<dbReference type="PANTHER" id="PTHR28063:SF1">
    <property type="entry name" value="RNA POLYMERASE II NUCLEAR LOCALIZATION PROTEIN IWR1"/>
    <property type="match status" value="1"/>
</dbReference>
<dbReference type="Pfam" id="PF08574">
    <property type="entry name" value="Iwr1"/>
    <property type="match status" value="1"/>
</dbReference>
<sequence>MEGLPPETIHVKRKRGTDEDPVDFLRLDRSKRYRSLSGDISWVYRRKQTETEPPDPAARPAVPEAPTIPSIQPTREGDERRLLGQTRKVTQVQAASNVVGTQLRASAPPELPAPSVLTRATPDQLRRFHLSRSNSPQPAAGVAKKRSAPAVFVERSAKKRGESLKAVIEEHNAALAGSTQAPDDSRATKSPTPASQQFGNTAKQPGSTQNKRPGVKARIKQSTGSKPSLPPSMRREGVNMEELSRVMDSWTLNEINKNIDKMEEIEKKSKSSPVMSRFRPKAPKQRYFERHPEHRGEQGLEKGARQAAAAAVMDIDSEYTTDDDDYVIETYERVPAERLRDEVVPAHRVGLLVFDTEPDMVEFYYGNENDSEEEFLEDEEDEDAENHYTTEYPDEDLPWDDEFDRGAYHYLTRNASDLEEFDERDFVDGLDDTDFINDILERSDNADGLPG</sequence>
<feature type="compositionally biased region" description="Acidic residues" evidence="2">
    <location>
        <begin position="374"/>
        <end position="384"/>
    </location>
</feature>
<dbReference type="GO" id="GO:0006606">
    <property type="term" value="P:protein import into nucleus"/>
    <property type="evidence" value="ECO:0007669"/>
    <property type="project" value="InterPro"/>
</dbReference>
<dbReference type="PANTHER" id="PTHR28063">
    <property type="entry name" value="RNA POLYMERASE II NUCLEAR LOCALIZATION PROTEIN IWR1"/>
    <property type="match status" value="1"/>
</dbReference>